<comment type="caution">
    <text evidence="10">Lacks conserved residue(s) required for the propagation of feature annotation.</text>
</comment>
<evidence type="ECO:0000256" key="10">
    <source>
        <dbReference type="HAMAP-Rule" id="MF_00185"/>
    </source>
</evidence>
<comment type="catalytic activity">
    <reaction evidence="9 10 11">
        <text>adenosine(37) in tRNA + dimethylallyl diphosphate = N(6)-dimethylallyladenosine(37) in tRNA + diphosphate</text>
        <dbReference type="Rhea" id="RHEA:26482"/>
        <dbReference type="Rhea" id="RHEA-COMP:10162"/>
        <dbReference type="Rhea" id="RHEA-COMP:10375"/>
        <dbReference type="ChEBI" id="CHEBI:33019"/>
        <dbReference type="ChEBI" id="CHEBI:57623"/>
        <dbReference type="ChEBI" id="CHEBI:74411"/>
        <dbReference type="ChEBI" id="CHEBI:74415"/>
        <dbReference type="EC" id="2.5.1.75"/>
    </reaction>
</comment>
<dbReference type="NCBIfam" id="TIGR00174">
    <property type="entry name" value="miaA"/>
    <property type="match status" value="1"/>
</dbReference>
<organism evidence="14 15">
    <name type="scientific">Candidatus Fimimonas merdipullorum</name>
    <dbReference type="NCBI Taxonomy" id="2840822"/>
    <lineage>
        <taxon>Bacteria</taxon>
        <taxon>Pseudomonadati</taxon>
        <taxon>Myxococcota</taxon>
        <taxon>Myxococcia</taxon>
        <taxon>Myxococcales</taxon>
        <taxon>Cystobacterineae</taxon>
        <taxon>Myxococcaceae</taxon>
        <taxon>Myxococcaceae incertae sedis</taxon>
        <taxon>Candidatus Fimimonas</taxon>
    </lineage>
</organism>
<keyword evidence="6 10" id="KW-0547">Nucleotide-binding</keyword>
<accession>A0A9D1MWX5</accession>
<dbReference type="Proteomes" id="UP000886852">
    <property type="component" value="Unassembled WGS sequence"/>
</dbReference>
<evidence type="ECO:0000256" key="13">
    <source>
        <dbReference type="RuleBase" id="RU003785"/>
    </source>
</evidence>
<reference evidence="14" key="1">
    <citation type="submission" date="2020-10" db="EMBL/GenBank/DDBJ databases">
        <authorList>
            <person name="Gilroy R."/>
        </authorList>
    </citation>
    <scope>NUCLEOTIDE SEQUENCE</scope>
    <source>
        <strain evidence="14">ChiHjej12B11-7776</strain>
    </source>
</reference>
<proteinExistence type="inferred from homology"/>
<evidence type="ECO:0000256" key="2">
    <source>
        <dbReference type="ARBA" id="ARBA00003213"/>
    </source>
</evidence>
<dbReference type="Pfam" id="PF01715">
    <property type="entry name" value="IPPT"/>
    <property type="match status" value="1"/>
</dbReference>
<comment type="subunit">
    <text evidence="10">Monomer.</text>
</comment>
<dbReference type="AlphaFoldDB" id="A0A9D1MWX5"/>
<keyword evidence="8 10" id="KW-0460">Magnesium</keyword>
<keyword evidence="5 10" id="KW-0819">tRNA processing</keyword>
<dbReference type="Gene3D" id="3.40.50.300">
    <property type="entry name" value="P-loop containing nucleotide triphosphate hydrolases"/>
    <property type="match status" value="1"/>
</dbReference>
<reference evidence="14" key="2">
    <citation type="journal article" date="2021" name="PeerJ">
        <title>Extensive microbial diversity within the chicken gut microbiome revealed by metagenomics and culture.</title>
        <authorList>
            <person name="Gilroy R."/>
            <person name="Ravi A."/>
            <person name="Getino M."/>
            <person name="Pursley I."/>
            <person name="Horton D.L."/>
            <person name="Alikhan N.F."/>
            <person name="Baker D."/>
            <person name="Gharbi K."/>
            <person name="Hall N."/>
            <person name="Watson M."/>
            <person name="Adriaenssens E.M."/>
            <person name="Foster-Nyarko E."/>
            <person name="Jarju S."/>
            <person name="Secka A."/>
            <person name="Antonio M."/>
            <person name="Oren A."/>
            <person name="Chaudhuri R.R."/>
            <person name="La Ragione R."/>
            <person name="Hildebrand F."/>
            <person name="Pallen M.J."/>
        </authorList>
    </citation>
    <scope>NUCLEOTIDE SEQUENCE</scope>
    <source>
        <strain evidence="14">ChiHjej12B11-7776</strain>
    </source>
</reference>
<dbReference type="GO" id="GO:0006400">
    <property type="term" value="P:tRNA modification"/>
    <property type="evidence" value="ECO:0007669"/>
    <property type="project" value="TreeGrafter"/>
</dbReference>
<dbReference type="InterPro" id="IPR018022">
    <property type="entry name" value="IPT"/>
</dbReference>
<evidence type="ECO:0000256" key="3">
    <source>
        <dbReference type="ARBA" id="ARBA00005842"/>
    </source>
</evidence>
<protein>
    <recommendedName>
        <fullName evidence="10">tRNA dimethylallyltransferase</fullName>
        <ecNumber evidence="10">2.5.1.75</ecNumber>
    </recommendedName>
    <alternativeName>
        <fullName evidence="10">Dimethylallyl diphosphate:tRNA dimethylallyltransferase</fullName>
        <shortName evidence="10">DMAPP:tRNA dimethylallyltransferase</shortName>
        <shortName evidence="10">DMATase</shortName>
    </alternativeName>
    <alternativeName>
        <fullName evidence="10">Isopentenyl-diphosphate:tRNA isopentenyltransferase</fullName>
        <shortName evidence="10">IPP transferase</shortName>
        <shortName evidence="10">IPPT</shortName>
        <shortName evidence="10">IPTase</shortName>
    </alternativeName>
</protein>
<sequence length="299" mass="33703">MMHFIGITGTTCVGKSRTAVVLAKLLNKEVVSADSMQIYRGMNVGTAKITAEEAEGVPHRLIDVVNPDEEFSAYQWAQAAKKYLNSQPLVVGGTGFYFSALLFPPEFGGAGETRQLLKAQLKQHGVESLAKKLKEIDEQAYNLIDVKNPVRVLRALEIALEGRSLAEGTGKSRQPQYKAPIFVLQRDRQTLYHMIDRRVDQMMHAGLLAEVEKLVSRYGVLDTPAFSAIGYKELIEYLRGKCDLTQAVEQIKQNTRRYAKRQITYFKRLPDVRYVDVDSLTAEQTAYVIADTLKKEKWL</sequence>
<dbReference type="PANTHER" id="PTHR11088:SF60">
    <property type="entry name" value="TRNA DIMETHYLALLYLTRANSFERASE"/>
    <property type="match status" value="1"/>
</dbReference>
<name>A0A9D1MWX5_9BACT</name>
<evidence type="ECO:0000256" key="4">
    <source>
        <dbReference type="ARBA" id="ARBA00022679"/>
    </source>
</evidence>
<dbReference type="EC" id="2.5.1.75" evidence="10"/>
<evidence type="ECO:0000313" key="15">
    <source>
        <dbReference type="Proteomes" id="UP000886852"/>
    </source>
</evidence>
<evidence type="ECO:0000256" key="12">
    <source>
        <dbReference type="RuleBase" id="RU003784"/>
    </source>
</evidence>
<comment type="function">
    <text evidence="2 10 12">Catalyzes the transfer of a dimethylallyl group onto the adenine at position 37 in tRNAs that read codons beginning with uridine, leading to the formation of N6-(dimethylallyl)adenosine (i(6)A).</text>
</comment>
<dbReference type="EMBL" id="DVOC01000022">
    <property type="protein sequence ID" value="HIU90620.1"/>
    <property type="molecule type" value="Genomic_DNA"/>
</dbReference>
<keyword evidence="7 10" id="KW-0067">ATP-binding</keyword>
<comment type="cofactor">
    <cofactor evidence="1 10">
        <name>Mg(2+)</name>
        <dbReference type="ChEBI" id="CHEBI:18420"/>
    </cofactor>
</comment>
<feature type="site" description="Interaction with substrate tRNA" evidence="10">
    <location>
        <position position="114"/>
    </location>
</feature>
<evidence type="ECO:0000256" key="11">
    <source>
        <dbReference type="RuleBase" id="RU003783"/>
    </source>
</evidence>
<evidence type="ECO:0000256" key="1">
    <source>
        <dbReference type="ARBA" id="ARBA00001946"/>
    </source>
</evidence>
<comment type="caution">
    <text evidence="14">The sequence shown here is derived from an EMBL/GenBank/DDBJ whole genome shotgun (WGS) entry which is preliminary data.</text>
</comment>
<evidence type="ECO:0000256" key="5">
    <source>
        <dbReference type="ARBA" id="ARBA00022694"/>
    </source>
</evidence>
<dbReference type="InterPro" id="IPR039657">
    <property type="entry name" value="Dimethylallyltransferase"/>
</dbReference>
<feature type="binding site" evidence="10">
    <location>
        <begin position="9"/>
        <end position="16"/>
    </location>
    <ligand>
        <name>ATP</name>
        <dbReference type="ChEBI" id="CHEBI:30616"/>
    </ligand>
</feature>
<evidence type="ECO:0000256" key="7">
    <source>
        <dbReference type="ARBA" id="ARBA00022840"/>
    </source>
</evidence>
<dbReference type="InterPro" id="IPR027417">
    <property type="entry name" value="P-loop_NTPase"/>
</dbReference>
<dbReference type="SUPFAM" id="SSF52540">
    <property type="entry name" value="P-loop containing nucleoside triphosphate hydrolases"/>
    <property type="match status" value="2"/>
</dbReference>
<feature type="site" description="Interaction with substrate tRNA" evidence="10">
    <location>
        <position position="94"/>
    </location>
</feature>
<evidence type="ECO:0000256" key="6">
    <source>
        <dbReference type="ARBA" id="ARBA00022741"/>
    </source>
</evidence>
<evidence type="ECO:0000313" key="14">
    <source>
        <dbReference type="EMBL" id="HIU90620.1"/>
    </source>
</evidence>
<dbReference type="PANTHER" id="PTHR11088">
    <property type="entry name" value="TRNA DIMETHYLALLYLTRANSFERASE"/>
    <property type="match status" value="1"/>
</dbReference>
<keyword evidence="4 10" id="KW-0808">Transferase</keyword>
<dbReference type="Gene3D" id="1.10.20.140">
    <property type="match status" value="1"/>
</dbReference>
<dbReference type="GO" id="GO:0052381">
    <property type="term" value="F:tRNA dimethylallyltransferase activity"/>
    <property type="evidence" value="ECO:0007669"/>
    <property type="project" value="UniProtKB-UniRule"/>
</dbReference>
<evidence type="ECO:0000256" key="8">
    <source>
        <dbReference type="ARBA" id="ARBA00022842"/>
    </source>
</evidence>
<feature type="region of interest" description="Interaction with substrate tRNA" evidence="10">
    <location>
        <begin position="34"/>
        <end position="37"/>
    </location>
</feature>
<dbReference type="HAMAP" id="MF_00185">
    <property type="entry name" value="IPP_trans"/>
    <property type="match status" value="1"/>
</dbReference>
<comment type="similarity">
    <text evidence="3 10 13">Belongs to the IPP transferase family.</text>
</comment>
<dbReference type="GO" id="GO:0005524">
    <property type="term" value="F:ATP binding"/>
    <property type="evidence" value="ECO:0007669"/>
    <property type="project" value="UniProtKB-UniRule"/>
</dbReference>
<gene>
    <name evidence="10 14" type="primary">miaA</name>
    <name evidence="14" type="ORF">IAC72_01205</name>
</gene>
<feature type="binding site" evidence="10">
    <location>
        <begin position="11"/>
        <end position="16"/>
    </location>
    <ligand>
        <name>substrate</name>
    </ligand>
</feature>
<evidence type="ECO:0000256" key="9">
    <source>
        <dbReference type="ARBA" id="ARBA00049563"/>
    </source>
</evidence>